<dbReference type="STRING" id="2512241.A0A553IF82"/>
<keyword evidence="3" id="KW-1185">Reference proteome</keyword>
<dbReference type="PANTHER" id="PTHR21310">
    <property type="entry name" value="AMINOGLYCOSIDE PHOSPHOTRANSFERASE-RELATED-RELATED"/>
    <property type="match status" value="1"/>
</dbReference>
<evidence type="ECO:0000313" key="2">
    <source>
        <dbReference type="EMBL" id="TRX98862.1"/>
    </source>
</evidence>
<evidence type="ECO:0000259" key="1">
    <source>
        <dbReference type="Pfam" id="PF01636"/>
    </source>
</evidence>
<comment type="caution">
    <text evidence="2">The sequence shown here is derived from an EMBL/GenBank/DDBJ whole genome shotgun (WGS) entry which is preliminary data.</text>
</comment>
<evidence type="ECO:0000313" key="3">
    <source>
        <dbReference type="Proteomes" id="UP000319160"/>
    </source>
</evidence>
<sequence length="484" mass="54834">MESNSSPRLPHLHYVLIQTDSKRTTLAQQSGLFTPNHITRENGFRIHHIESSQRRIHHFIAQRALRKRGKRANSHTFEIHRLPDEKCSAFHKLGWDSNNFVYRVQLVPIEGTPAKFINELPPQQPGTTALPSSTNEVVARVSNVEAILNEDVRVENEVAAMCLVRDALGSLDTMLVPDVFAWGRPTSETPGWIIQEFKAGVQLDKAFGNMDPETQQKIQKQIARVFKLIQDCLLPASIVGYGGLAFAKSGEIITGPTPIPCGGPFKTLEDMYAQMMRYQLDDSKTSPILNGWDDEMQKRLDRFLAEGIVPLVRDNSVARQTFVHGDLDTYNMLVDPISSKLTAILDFDLSHIASPAEEYFYSLTNLGSMLAGPFDDNPDEILLRKCLLEGYDKVDNTFGGDEGGKINWIAARITDHEFIQAGVLRPSEIKGCGELANLKWFLEYLSPPYFHMPRWVEGHKQEFIDKKKQAIRSTIEKYLDHWRF</sequence>
<gene>
    <name evidence="2" type="ORF">FHL15_000204</name>
</gene>
<protein>
    <recommendedName>
        <fullName evidence="1">Aminoglycoside phosphotransferase domain-containing protein</fullName>
    </recommendedName>
</protein>
<dbReference type="EMBL" id="VFLP01000001">
    <property type="protein sequence ID" value="TRX98862.1"/>
    <property type="molecule type" value="Genomic_DNA"/>
</dbReference>
<dbReference type="AlphaFoldDB" id="A0A553IF82"/>
<dbReference type="PANTHER" id="PTHR21310:SF15">
    <property type="entry name" value="AMINOGLYCOSIDE PHOSPHOTRANSFERASE DOMAIN-CONTAINING PROTEIN"/>
    <property type="match status" value="1"/>
</dbReference>
<dbReference type="Pfam" id="PF01636">
    <property type="entry name" value="APH"/>
    <property type="match status" value="1"/>
</dbReference>
<accession>A0A553IF82</accession>
<dbReference type="InterPro" id="IPR051678">
    <property type="entry name" value="AGP_Transferase"/>
</dbReference>
<reference evidence="3" key="1">
    <citation type="submission" date="2019-06" db="EMBL/GenBank/DDBJ databases">
        <title>Draft genome sequence of the griseofulvin-producing fungus Xylaria cubensis strain G536.</title>
        <authorList>
            <person name="Mead M.E."/>
            <person name="Raja H.A."/>
            <person name="Steenwyk J.L."/>
            <person name="Knowles S.L."/>
            <person name="Oberlies N.H."/>
            <person name="Rokas A."/>
        </authorList>
    </citation>
    <scope>NUCLEOTIDE SEQUENCE [LARGE SCALE GENOMIC DNA]</scope>
    <source>
        <strain evidence="3">G536</strain>
    </source>
</reference>
<dbReference type="SUPFAM" id="SSF56112">
    <property type="entry name" value="Protein kinase-like (PK-like)"/>
    <property type="match status" value="1"/>
</dbReference>
<proteinExistence type="predicted"/>
<dbReference type="OrthoDB" id="2831558at2759"/>
<name>A0A553IF82_9PEZI</name>
<feature type="domain" description="Aminoglycoside phosphotransferase" evidence="1">
    <location>
        <begin position="149"/>
        <end position="385"/>
    </location>
</feature>
<dbReference type="InterPro" id="IPR011009">
    <property type="entry name" value="Kinase-like_dom_sf"/>
</dbReference>
<organism evidence="2 3">
    <name type="scientific">Xylaria flabelliformis</name>
    <dbReference type="NCBI Taxonomy" id="2512241"/>
    <lineage>
        <taxon>Eukaryota</taxon>
        <taxon>Fungi</taxon>
        <taxon>Dikarya</taxon>
        <taxon>Ascomycota</taxon>
        <taxon>Pezizomycotina</taxon>
        <taxon>Sordariomycetes</taxon>
        <taxon>Xylariomycetidae</taxon>
        <taxon>Xylariales</taxon>
        <taxon>Xylariaceae</taxon>
        <taxon>Xylaria</taxon>
    </lineage>
</organism>
<dbReference type="Gene3D" id="3.90.1200.10">
    <property type="match status" value="1"/>
</dbReference>
<dbReference type="InterPro" id="IPR002575">
    <property type="entry name" value="Aminoglycoside_PTrfase"/>
</dbReference>
<dbReference type="Proteomes" id="UP000319160">
    <property type="component" value="Unassembled WGS sequence"/>
</dbReference>